<evidence type="ECO:0000313" key="4">
    <source>
        <dbReference type="Proteomes" id="UP001583177"/>
    </source>
</evidence>
<dbReference type="PROSITE" id="PS50102">
    <property type="entry name" value="RRM"/>
    <property type="match status" value="1"/>
</dbReference>
<accession>A0ABR3WED2</accession>
<dbReference type="InterPro" id="IPR012677">
    <property type="entry name" value="Nucleotide-bd_a/b_plait_sf"/>
</dbReference>
<keyword evidence="1" id="KW-0694">RNA-binding</keyword>
<comment type="caution">
    <text evidence="3">The sequence shown here is derived from an EMBL/GenBank/DDBJ whole genome shotgun (WGS) entry which is preliminary data.</text>
</comment>
<gene>
    <name evidence="3" type="ORF">Daus18300_009377</name>
</gene>
<dbReference type="SUPFAM" id="SSF54928">
    <property type="entry name" value="RNA-binding domain, RBD"/>
    <property type="match status" value="1"/>
</dbReference>
<dbReference type="InterPro" id="IPR000504">
    <property type="entry name" value="RRM_dom"/>
</dbReference>
<name>A0ABR3WED2_9PEZI</name>
<protein>
    <recommendedName>
        <fullName evidence="2">RRM domain-containing protein</fullName>
    </recommendedName>
</protein>
<dbReference type="EMBL" id="JAWRVE010000095">
    <property type="protein sequence ID" value="KAL1859787.1"/>
    <property type="molecule type" value="Genomic_DNA"/>
</dbReference>
<dbReference type="Gene3D" id="3.30.70.330">
    <property type="match status" value="1"/>
</dbReference>
<dbReference type="Pfam" id="PF00076">
    <property type="entry name" value="RRM_1"/>
    <property type="match status" value="1"/>
</dbReference>
<evidence type="ECO:0000259" key="2">
    <source>
        <dbReference type="PROSITE" id="PS50102"/>
    </source>
</evidence>
<dbReference type="InterPro" id="IPR035979">
    <property type="entry name" value="RBD_domain_sf"/>
</dbReference>
<feature type="domain" description="RRM" evidence="2">
    <location>
        <begin position="155"/>
        <end position="239"/>
    </location>
</feature>
<dbReference type="Proteomes" id="UP001583177">
    <property type="component" value="Unassembled WGS sequence"/>
</dbReference>
<keyword evidence="4" id="KW-1185">Reference proteome</keyword>
<dbReference type="SMART" id="SM00360">
    <property type="entry name" value="RRM"/>
    <property type="match status" value="1"/>
</dbReference>
<proteinExistence type="predicted"/>
<organism evidence="3 4">
    <name type="scientific">Diaporthe australafricana</name>
    <dbReference type="NCBI Taxonomy" id="127596"/>
    <lineage>
        <taxon>Eukaryota</taxon>
        <taxon>Fungi</taxon>
        <taxon>Dikarya</taxon>
        <taxon>Ascomycota</taxon>
        <taxon>Pezizomycotina</taxon>
        <taxon>Sordariomycetes</taxon>
        <taxon>Sordariomycetidae</taxon>
        <taxon>Diaporthales</taxon>
        <taxon>Diaporthaceae</taxon>
        <taxon>Diaporthe</taxon>
    </lineage>
</organism>
<sequence length="275" mass="31367">MNIYAYQHEDKTWGWVVMLSQPCIPFLLTEPKYSSVSRFTRHSQLGWIGLCENQPYIQMPKSMHPPLENPLCEYFGYASGCSPYRLYAPPSEDQASSSKSATANPSSLDNDPPLIIDPCCANPPKPGAPVNGKCKHNGVYREIPGDSRYTDRHNTTIFVGGLSARMTGDHLAYWFKGFGELYHVRKKSNRGRRGTNGFVHGETCGYVQFADRKVAEMAMAQMQGYPVWGHRLRLSWGSPKIYLDMKYWRVYEQAAWQAFRIPGPHQHNAHPDYWP</sequence>
<reference evidence="3 4" key="1">
    <citation type="journal article" date="2024" name="IMA Fungus">
        <title>IMA Genome - F19 : A genome assembly and annotation guide to empower mycologists, including annotated draft genome sequences of Ceratocystis pirilliformis, Diaporthe australafricana, Fusarium ophioides, Paecilomyces lecythidis, and Sporothrix stenoceras.</title>
        <authorList>
            <person name="Aylward J."/>
            <person name="Wilson A.M."/>
            <person name="Visagie C.M."/>
            <person name="Spraker J."/>
            <person name="Barnes I."/>
            <person name="Buitendag C."/>
            <person name="Ceriani C."/>
            <person name="Del Mar Angel L."/>
            <person name="du Plessis D."/>
            <person name="Fuchs T."/>
            <person name="Gasser K."/>
            <person name="Kramer D."/>
            <person name="Li W."/>
            <person name="Munsamy K."/>
            <person name="Piso A."/>
            <person name="Price J.L."/>
            <person name="Sonnekus B."/>
            <person name="Thomas C."/>
            <person name="van der Nest A."/>
            <person name="van Dijk A."/>
            <person name="van Heerden A."/>
            <person name="van Vuuren N."/>
            <person name="Yilmaz N."/>
            <person name="Duong T.A."/>
            <person name="van der Merwe N.A."/>
            <person name="Wingfield M.J."/>
            <person name="Wingfield B.D."/>
        </authorList>
    </citation>
    <scope>NUCLEOTIDE SEQUENCE [LARGE SCALE GENOMIC DNA]</scope>
    <source>
        <strain evidence="3 4">CMW 18300</strain>
    </source>
</reference>
<evidence type="ECO:0000313" key="3">
    <source>
        <dbReference type="EMBL" id="KAL1859787.1"/>
    </source>
</evidence>
<evidence type="ECO:0000256" key="1">
    <source>
        <dbReference type="PROSITE-ProRule" id="PRU00176"/>
    </source>
</evidence>